<comment type="caution">
    <text evidence="2">The sequence shown here is derived from an EMBL/GenBank/DDBJ whole genome shotgun (WGS) entry which is preliminary data.</text>
</comment>
<dbReference type="CDD" id="cd06578">
    <property type="entry name" value="HemD"/>
    <property type="match status" value="1"/>
</dbReference>
<gene>
    <name evidence="2" type="ORF">EEB11_10735</name>
</gene>
<dbReference type="SUPFAM" id="SSF69618">
    <property type="entry name" value="HemD-like"/>
    <property type="match status" value="1"/>
</dbReference>
<sequence>MLSQSRALPVLITRPEPQASRFAAALRHRYADRVVPVMTPLLAPKFLHPDLRAMSFRSLVLTSETGARAAARLDGLPRHAFCVGDRTADVATDLGFRAHSAAGDANDLFQLLLTQPDHAPFLHLRGQDTRGDLVARLNAAGLTAHEAVVYAQEPVAMAQDAITALSSGDTVLVPLFSPRSATLFRAAVLRDIPDDSVLLRLRIIAFSAAVAEPFTDCPPDHISIAAAPRLAELFFALDRFIFTA</sequence>
<organism evidence="2 3">
    <name type="scientific">Pseudotabrizicola sediminis</name>
    <dbReference type="NCBI Taxonomy" id="2486418"/>
    <lineage>
        <taxon>Bacteria</taxon>
        <taxon>Pseudomonadati</taxon>
        <taxon>Pseudomonadota</taxon>
        <taxon>Alphaproteobacteria</taxon>
        <taxon>Rhodobacterales</taxon>
        <taxon>Paracoccaceae</taxon>
        <taxon>Pseudotabrizicola</taxon>
    </lineage>
</organism>
<dbReference type="EMBL" id="RPEM01000006">
    <property type="protein sequence ID" value="TGD43281.1"/>
    <property type="molecule type" value="Genomic_DNA"/>
</dbReference>
<dbReference type="Proteomes" id="UP000297741">
    <property type="component" value="Unassembled WGS sequence"/>
</dbReference>
<evidence type="ECO:0000259" key="1">
    <source>
        <dbReference type="Pfam" id="PF02602"/>
    </source>
</evidence>
<name>A0ABY2KLA2_9RHOB</name>
<dbReference type="RefSeq" id="WP_135431167.1">
    <property type="nucleotide sequence ID" value="NZ_RPEM01000006.1"/>
</dbReference>
<dbReference type="Pfam" id="PF02602">
    <property type="entry name" value="HEM4"/>
    <property type="match status" value="1"/>
</dbReference>
<proteinExistence type="predicted"/>
<protein>
    <submittedName>
        <fullName evidence="2">Uroporphyrinogen-III synthase</fullName>
    </submittedName>
</protein>
<reference evidence="2 3" key="1">
    <citation type="submission" date="2018-11" db="EMBL/GenBank/DDBJ databases">
        <title>Tabrizicola sp. isolated from sediment of alpine lake.</title>
        <authorList>
            <person name="Liu Z."/>
        </authorList>
    </citation>
    <scope>NUCLEOTIDE SEQUENCE [LARGE SCALE GENOMIC DNA]</scope>
    <source>
        <strain evidence="2 3">DRYC-M-16</strain>
    </source>
</reference>
<dbReference type="Gene3D" id="3.40.50.10090">
    <property type="match status" value="2"/>
</dbReference>
<evidence type="ECO:0000313" key="2">
    <source>
        <dbReference type="EMBL" id="TGD43281.1"/>
    </source>
</evidence>
<evidence type="ECO:0000313" key="3">
    <source>
        <dbReference type="Proteomes" id="UP000297741"/>
    </source>
</evidence>
<accession>A0ABY2KLA2</accession>
<feature type="domain" description="Tetrapyrrole biosynthesis uroporphyrinogen III synthase" evidence="1">
    <location>
        <begin position="35"/>
        <end position="233"/>
    </location>
</feature>
<dbReference type="InterPro" id="IPR003754">
    <property type="entry name" value="4pyrrol_synth_uPrphyn_synth"/>
</dbReference>
<dbReference type="InterPro" id="IPR036108">
    <property type="entry name" value="4pyrrol_syn_uPrphyn_synt_sf"/>
</dbReference>
<keyword evidence="3" id="KW-1185">Reference proteome</keyword>